<dbReference type="Gene3D" id="2.90.10.10">
    <property type="entry name" value="Bulb-type lectin domain"/>
    <property type="match status" value="2"/>
</dbReference>
<evidence type="ECO:0000313" key="3">
    <source>
        <dbReference type="Proteomes" id="UP000018467"/>
    </source>
</evidence>
<dbReference type="AlphaFoldDB" id="W5KPS8"/>
<reference evidence="2" key="4">
    <citation type="submission" date="2025-09" db="UniProtKB">
        <authorList>
            <consortium name="Ensembl"/>
        </authorList>
    </citation>
    <scope>IDENTIFICATION</scope>
</reference>
<accession>W5KPS8</accession>
<organism evidence="2 3">
    <name type="scientific">Astyanax mexicanus</name>
    <name type="common">Blind cave fish</name>
    <name type="synonym">Astyanax fasciatus mexicanus</name>
    <dbReference type="NCBI Taxonomy" id="7994"/>
    <lineage>
        <taxon>Eukaryota</taxon>
        <taxon>Metazoa</taxon>
        <taxon>Chordata</taxon>
        <taxon>Craniata</taxon>
        <taxon>Vertebrata</taxon>
        <taxon>Euteleostomi</taxon>
        <taxon>Actinopterygii</taxon>
        <taxon>Neopterygii</taxon>
        <taxon>Teleostei</taxon>
        <taxon>Ostariophysi</taxon>
        <taxon>Characiformes</taxon>
        <taxon>Characoidei</taxon>
        <taxon>Acestrorhamphidae</taxon>
        <taxon>Acestrorhamphinae</taxon>
        <taxon>Astyanax</taxon>
    </lineage>
</organism>
<evidence type="ECO:0000259" key="1">
    <source>
        <dbReference type="PROSITE" id="PS50927"/>
    </source>
</evidence>
<reference evidence="2" key="3">
    <citation type="submission" date="2025-08" db="UniProtKB">
        <authorList>
            <consortium name="Ensembl"/>
        </authorList>
    </citation>
    <scope>IDENTIFICATION</scope>
</reference>
<dbReference type="HOGENOM" id="CLU_137596_2_0_1"/>
<dbReference type="InParanoid" id="W5KPS8"/>
<dbReference type="Bgee" id="ENSAMXG00000009331">
    <property type="expression patterns" value="Expressed in head kidney and 5 other cell types or tissues"/>
</dbReference>
<feature type="domain" description="Bulb-type lectin" evidence="1">
    <location>
        <begin position="1"/>
        <end position="99"/>
    </location>
</feature>
<dbReference type="PROSITE" id="PS50927">
    <property type="entry name" value="BULB_LECTIN"/>
    <property type="match status" value="1"/>
</dbReference>
<sequence length="101" mass="11335">MYCRFTLWLIRGQCFTDDGNFVVYGWKPLWASNTAGKAGKFLIMQEDANLVIYNDASKPIWASNTCQNELHRTTQLTINDDAGLTASGRDLSSESRGKHCV</sequence>
<dbReference type="SUPFAM" id="SSF51110">
    <property type="entry name" value="alpha-D-mannose-specific plant lectins"/>
    <property type="match status" value="1"/>
</dbReference>
<protein>
    <recommendedName>
        <fullName evidence="1">Bulb-type lectin domain-containing protein</fullName>
    </recommendedName>
</protein>
<dbReference type="eggNOG" id="ENOG502SWQZ">
    <property type="taxonomic scope" value="Eukaryota"/>
</dbReference>
<reference evidence="3" key="2">
    <citation type="journal article" date="2014" name="Nat. Commun.">
        <title>The cavefish genome reveals candidate genes for eye loss.</title>
        <authorList>
            <person name="McGaugh S.E."/>
            <person name="Gross J.B."/>
            <person name="Aken B."/>
            <person name="Blin M."/>
            <person name="Borowsky R."/>
            <person name="Chalopin D."/>
            <person name="Hinaux H."/>
            <person name="Jeffery W.R."/>
            <person name="Keene A."/>
            <person name="Ma L."/>
            <person name="Minx P."/>
            <person name="Murphy D."/>
            <person name="O'Quin K.E."/>
            <person name="Retaux S."/>
            <person name="Rohner N."/>
            <person name="Searle S.M."/>
            <person name="Stahl B.A."/>
            <person name="Tabin C."/>
            <person name="Volff J.N."/>
            <person name="Yoshizawa M."/>
            <person name="Warren W.C."/>
        </authorList>
    </citation>
    <scope>NUCLEOTIDE SEQUENCE [LARGE SCALE GENOMIC DNA]</scope>
    <source>
        <strain evidence="3">female</strain>
    </source>
</reference>
<evidence type="ECO:0000313" key="2">
    <source>
        <dbReference type="Ensembl" id="ENSAMXP00000009590.2"/>
    </source>
</evidence>
<dbReference type="InterPro" id="IPR001480">
    <property type="entry name" value="Bulb-type_lectin_dom"/>
</dbReference>
<reference evidence="3" key="1">
    <citation type="submission" date="2013-03" db="EMBL/GenBank/DDBJ databases">
        <authorList>
            <person name="Jeffery W."/>
            <person name="Warren W."/>
            <person name="Wilson R.K."/>
        </authorList>
    </citation>
    <scope>NUCLEOTIDE SEQUENCE</scope>
    <source>
        <strain evidence="3">female</strain>
    </source>
</reference>
<dbReference type="InterPro" id="IPR036426">
    <property type="entry name" value="Bulb-type_lectin_dom_sf"/>
</dbReference>
<dbReference type="Ensembl" id="ENSAMXT00000009590.2">
    <property type="protein sequence ID" value="ENSAMXP00000009590.2"/>
    <property type="gene ID" value="ENSAMXG00000009331.2"/>
</dbReference>
<name>W5KPS8_ASTMX</name>
<dbReference type="Proteomes" id="UP000018467">
    <property type="component" value="Unassembled WGS sequence"/>
</dbReference>
<keyword evidence="3" id="KW-1185">Reference proteome</keyword>
<dbReference type="GeneTree" id="ENSGT00390000004989"/>
<proteinExistence type="predicted"/>